<comment type="caution">
    <text evidence="1">The sequence shown here is derived from an EMBL/GenBank/DDBJ whole genome shotgun (WGS) entry which is preliminary data.</text>
</comment>
<reference evidence="1 2" key="1">
    <citation type="submission" date="2018-01" db="EMBL/GenBank/DDBJ databases">
        <title>Draft genome sequence of Jishengella sp. NA12.</title>
        <authorList>
            <person name="Sahin N."/>
            <person name="Ay H."/>
            <person name="Saygin H."/>
        </authorList>
    </citation>
    <scope>NUCLEOTIDE SEQUENCE [LARGE SCALE GENOMIC DNA]</scope>
    <source>
        <strain evidence="1 2">NA12</strain>
    </source>
</reference>
<dbReference type="InterPro" id="IPR011008">
    <property type="entry name" value="Dimeric_a/b-barrel"/>
</dbReference>
<evidence type="ECO:0000313" key="2">
    <source>
        <dbReference type="Proteomes" id="UP000248924"/>
    </source>
</evidence>
<dbReference type="SUPFAM" id="SSF54909">
    <property type="entry name" value="Dimeric alpha+beta barrel"/>
    <property type="match status" value="1"/>
</dbReference>
<dbReference type="AlphaFoldDB" id="A0A2W2F152"/>
<dbReference type="RefSeq" id="WP_111214107.1">
    <property type="nucleotide sequence ID" value="NZ_POTY01000068.1"/>
</dbReference>
<name>A0A2W2F152_9ACTN</name>
<evidence type="ECO:0000313" key="1">
    <source>
        <dbReference type="EMBL" id="PZG18628.1"/>
    </source>
</evidence>
<dbReference type="Proteomes" id="UP000248924">
    <property type="component" value="Unassembled WGS sequence"/>
</dbReference>
<dbReference type="OrthoDB" id="7595390at2"/>
<sequence>MTTVVATYRVRKDQLEQFDDALRGHWRLLHDSGLVTDEPAIVLARDADDGPIRMEIFTWRDEAAVDAAHEHEAVMALWGKLESWCEERESGPSVEFPHVTRLA</sequence>
<gene>
    <name evidence="1" type="ORF">C1I95_13200</name>
</gene>
<evidence type="ECO:0008006" key="3">
    <source>
        <dbReference type="Google" id="ProtNLM"/>
    </source>
</evidence>
<protein>
    <recommendedName>
        <fullName evidence="3">ABM domain-containing protein</fullName>
    </recommendedName>
</protein>
<accession>A0A2W2F152</accession>
<organism evidence="1 2">
    <name type="scientific">Micromonospora craterilacus</name>
    <dbReference type="NCBI Taxonomy" id="1655439"/>
    <lineage>
        <taxon>Bacteria</taxon>
        <taxon>Bacillati</taxon>
        <taxon>Actinomycetota</taxon>
        <taxon>Actinomycetes</taxon>
        <taxon>Micromonosporales</taxon>
        <taxon>Micromonosporaceae</taxon>
        <taxon>Micromonospora</taxon>
    </lineage>
</organism>
<dbReference type="EMBL" id="POTY01000068">
    <property type="protein sequence ID" value="PZG18628.1"/>
    <property type="molecule type" value="Genomic_DNA"/>
</dbReference>
<proteinExistence type="predicted"/>
<keyword evidence="2" id="KW-1185">Reference proteome</keyword>